<dbReference type="OrthoDB" id="426174at2"/>
<gene>
    <name evidence="7" type="ORF">MC7420_2392</name>
</gene>
<keyword evidence="3 5" id="KW-1133">Transmembrane helix</keyword>
<evidence type="ECO:0000256" key="1">
    <source>
        <dbReference type="ARBA" id="ARBA00022475"/>
    </source>
</evidence>
<evidence type="ECO:0000256" key="2">
    <source>
        <dbReference type="ARBA" id="ARBA00022692"/>
    </source>
</evidence>
<dbReference type="InterPro" id="IPR010445">
    <property type="entry name" value="LapA_dom"/>
</dbReference>
<name>B4W270_9CYAN</name>
<organism evidence="7 8">
    <name type="scientific">Coleofasciculus chthonoplastes PCC 7420</name>
    <dbReference type="NCBI Taxonomy" id="118168"/>
    <lineage>
        <taxon>Bacteria</taxon>
        <taxon>Bacillati</taxon>
        <taxon>Cyanobacteriota</taxon>
        <taxon>Cyanophyceae</taxon>
        <taxon>Coleofasciculales</taxon>
        <taxon>Coleofasciculaceae</taxon>
        <taxon>Coleofasciculus</taxon>
    </lineage>
</organism>
<dbReference type="RefSeq" id="WP_006105435.1">
    <property type="nucleotide sequence ID" value="NZ_DS989870.1"/>
</dbReference>
<proteinExistence type="predicted"/>
<feature type="transmembrane region" description="Helical" evidence="5">
    <location>
        <begin position="7"/>
        <end position="25"/>
    </location>
</feature>
<dbReference type="HOGENOM" id="CLU_161803_2_0_3"/>
<reference evidence="7 8" key="1">
    <citation type="submission" date="2008-07" db="EMBL/GenBank/DDBJ databases">
        <authorList>
            <person name="Tandeau de Marsac N."/>
            <person name="Ferriera S."/>
            <person name="Johnson J."/>
            <person name="Kravitz S."/>
            <person name="Beeson K."/>
            <person name="Sutton G."/>
            <person name="Rogers Y.-H."/>
            <person name="Friedman R."/>
            <person name="Frazier M."/>
            <person name="Venter J.C."/>
        </authorList>
    </citation>
    <scope>NUCLEOTIDE SEQUENCE [LARGE SCALE GENOMIC DNA]</scope>
    <source>
        <strain evidence="7 8">PCC 7420</strain>
    </source>
</reference>
<keyword evidence="8" id="KW-1185">Reference proteome</keyword>
<evidence type="ECO:0000256" key="4">
    <source>
        <dbReference type="ARBA" id="ARBA00023136"/>
    </source>
</evidence>
<evidence type="ECO:0000313" key="8">
    <source>
        <dbReference type="Proteomes" id="UP000003835"/>
    </source>
</evidence>
<feature type="domain" description="Lipopolysaccharide assembly protein A" evidence="6">
    <location>
        <begin position="26"/>
        <end position="73"/>
    </location>
</feature>
<accession>B4W270</accession>
<keyword evidence="2 5" id="KW-0812">Transmembrane</keyword>
<sequence length="75" mass="8065">MKALTNLLTSVIVAAWIAAIAILSVQNATLVSLRFLNVESIKLPVGIVLAFSVGIGVIVGAIIPWVWQIEGRRRL</sequence>
<dbReference type="eggNOG" id="COG5416">
    <property type="taxonomic scope" value="Bacteria"/>
</dbReference>
<evidence type="ECO:0000256" key="5">
    <source>
        <dbReference type="SAM" id="Phobius"/>
    </source>
</evidence>
<dbReference type="AlphaFoldDB" id="B4W270"/>
<dbReference type="Proteomes" id="UP000003835">
    <property type="component" value="Unassembled WGS sequence"/>
</dbReference>
<feature type="transmembrane region" description="Helical" evidence="5">
    <location>
        <begin position="45"/>
        <end position="67"/>
    </location>
</feature>
<evidence type="ECO:0000313" key="7">
    <source>
        <dbReference type="EMBL" id="EDX71726.1"/>
    </source>
</evidence>
<dbReference type="GO" id="GO:0005886">
    <property type="term" value="C:plasma membrane"/>
    <property type="evidence" value="ECO:0007669"/>
    <property type="project" value="InterPro"/>
</dbReference>
<dbReference type="Pfam" id="PF06305">
    <property type="entry name" value="LapA_dom"/>
    <property type="match status" value="1"/>
</dbReference>
<dbReference type="STRING" id="118168.MC7420_2392"/>
<evidence type="ECO:0000256" key="3">
    <source>
        <dbReference type="ARBA" id="ARBA00022989"/>
    </source>
</evidence>
<evidence type="ECO:0000259" key="6">
    <source>
        <dbReference type="Pfam" id="PF06305"/>
    </source>
</evidence>
<keyword evidence="4 5" id="KW-0472">Membrane</keyword>
<dbReference type="EMBL" id="DS989870">
    <property type="protein sequence ID" value="EDX71726.1"/>
    <property type="molecule type" value="Genomic_DNA"/>
</dbReference>
<protein>
    <recommendedName>
        <fullName evidence="6">Lipopolysaccharide assembly protein A domain-containing protein</fullName>
    </recommendedName>
</protein>
<keyword evidence="1" id="KW-1003">Cell membrane</keyword>